<evidence type="ECO:0000256" key="9">
    <source>
        <dbReference type="ARBA" id="ARBA00022989"/>
    </source>
</evidence>
<evidence type="ECO:0000256" key="15">
    <source>
        <dbReference type="ARBA" id="ARBA00048041"/>
    </source>
</evidence>
<comment type="subcellular location">
    <subcellularLocation>
        <location evidence="2">Endoplasmic reticulum membrane</location>
        <topology evidence="2">Single-pass membrane protein</topology>
    </subcellularLocation>
</comment>
<keyword evidence="5" id="KW-0812">Transmembrane</keyword>
<comment type="similarity">
    <text evidence="3 18 19">Belongs to the FMO family.</text>
</comment>
<evidence type="ECO:0000256" key="2">
    <source>
        <dbReference type="ARBA" id="ARBA00004389"/>
    </source>
</evidence>
<sequence length="555" mass="61939">MSSQSVCVVGAGVAGLAAIKECKHVGLDPVCYELNSDLGGIWTSDRDGPTSNTPCAWDNLITNTSKFIMTFSDFNAAEDTPPYMTRPAVTEYFRSYAEHFRLTDHIRYNTRVIKVRKTTDHSLTGKWEVFTCPTSEFHGGDKRPGLEVHQEELARCHKEVFDVVLVCSGYFKIPQYPDIPGLDSFPGVVKHSFHYKSGIAFQGQKVLVVGNSFSAGDIANDVSLYTEKPVDLTLGKGTWILPRVQSGGCPADRNNSRNDLYRGNEEKSNNRLIEYCQSRLDHIGSGINPDQPPTRAAYMLGDEIYLKILTDRVRIKDQLVRFDGSTAVFKSGMKTSGVDAVIFCTGYTGDISFIEIDVSIDRGRMELHNLMLPVNEKHHTLAFLGFLVGDGAPAQAIELQARYIARLITGKLAPPSKKAMKENVEMIKNISIMRNGMFTYKVPLLKLCDLIACEIGVYPYFWRIFLRDPVLAFMVWYGPIFTAQYRLLGPDSDWDTARAVCYRANDVITANASPRGKVNIKRDDVTAARGKQFLLLACSISMLVALGYMNYESRS</sequence>
<dbReference type="PANTHER" id="PTHR23023">
    <property type="entry name" value="DIMETHYLANILINE MONOOXYGENASE"/>
    <property type="match status" value="1"/>
</dbReference>
<dbReference type="EC" id="1.-.-.-" evidence="19"/>
<comment type="catalytic activity">
    <reaction evidence="15">
        <text>hypotaurine + NADPH + O2 + H(+) = taurine + NADP(+) + H2O</text>
        <dbReference type="Rhea" id="RHEA:69819"/>
        <dbReference type="ChEBI" id="CHEBI:15377"/>
        <dbReference type="ChEBI" id="CHEBI:15378"/>
        <dbReference type="ChEBI" id="CHEBI:15379"/>
        <dbReference type="ChEBI" id="CHEBI:57783"/>
        <dbReference type="ChEBI" id="CHEBI:57853"/>
        <dbReference type="ChEBI" id="CHEBI:58349"/>
        <dbReference type="ChEBI" id="CHEBI:507393"/>
        <dbReference type="EC" id="1.14.13.8"/>
    </reaction>
    <physiologicalReaction direction="left-to-right" evidence="15">
        <dbReference type="Rhea" id="RHEA:69820"/>
    </physiologicalReaction>
</comment>
<evidence type="ECO:0000256" key="3">
    <source>
        <dbReference type="ARBA" id="ARBA00009183"/>
    </source>
</evidence>
<dbReference type="PRINTS" id="PR00370">
    <property type="entry name" value="FMOXYGENASE"/>
</dbReference>
<dbReference type="FunFam" id="3.50.50.60:FF:000159">
    <property type="entry name" value="Dimethylaniline monooxygenase [N-oxide-forming]"/>
    <property type="match status" value="1"/>
</dbReference>
<evidence type="ECO:0000256" key="17">
    <source>
        <dbReference type="ARBA" id="ARBA00049443"/>
    </source>
</evidence>
<dbReference type="GO" id="GO:0005789">
    <property type="term" value="C:endoplasmic reticulum membrane"/>
    <property type="evidence" value="ECO:0007669"/>
    <property type="project" value="UniProtKB-SubCell"/>
</dbReference>
<dbReference type="SUPFAM" id="SSF51905">
    <property type="entry name" value="FAD/NAD(P)-binding domain"/>
    <property type="match status" value="2"/>
</dbReference>
<evidence type="ECO:0000256" key="11">
    <source>
        <dbReference type="ARBA" id="ARBA00023033"/>
    </source>
</evidence>
<comment type="catalytic activity">
    <reaction evidence="16">
        <text>trimethylamine + NADPH + O2 = trimethylamine N-oxide + NADP(+) + H2O</text>
        <dbReference type="Rhea" id="RHEA:31979"/>
        <dbReference type="ChEBI" id="CHEBI:15377"/>
        <dbReference type="ChEBI" id="CHEBI:15379"/>
        <dbReference type="ChEBI" id="CHEBI:15724"/>
        <dbReference type="ChEBI" id="CHEBI:57783"/>
        <dbReference type="ChEBI" id="CHEBI:58349"/>
        <dbReference type="ChEBI" id="CHEBI:58389"/>
        <dbReference type="EC" id="1.14.13.148"/>
    </reaction>
    <physiologicalReaction direction="left-to-right" evidence="16">
        <dbReference type="Rhea" id="RHEA:31980"/>
    </physiologicalReaction>
</comment>
<evidence type="ECO:0000256" key="6">
    <source>
        <dbReference type="ARBA" id="ARBA00022824"/>
    </source>
</evidence>
<keyword evidence="8 18" id="KW-0521">NADP</keyword>
<evidence type="ECO:0000256" key="7">
    <source>
        <dbReference type="ARBA" id="ARBA00022827"/>
    </source>
</evidence>
<evidence type="ECO:0000313" key="20">
    <source>
        <dbReference type="EMBL" id="KAK3778777.1"/>
    </source>
</evidence>
<dbReference type="EMBL" id="JAWDGP010002895">
    <property type="protein sequence ID" value="KAK3778777.1"/>
    <property type="molecule type" value="Genomic_DNA"/>
</dbReference>
<evidence type="ECO:0000256" key="8">
    <source>
        <dbReference type="ARBA" id="ARBA00022857"/>
    </source>
</evidence>
<dbReference type="GO" id="GO:0050661">
    <property type="term" value="F:NADP binding"/>
    <property type="evidence" value="ECO:0007669"/>
    <property type="project" value="InterPro"/>
</dbReference>
<evidence type="ECO:0000256" key="1">
    <source>
        <dbReference type="ARBA" id="ARBA00001974"/>
    </source>
</evidence>
<keyword evidence="10 18" id="KW-0560">Oxidoreductase</keyword>
<dbReference type="InterPro" id="IPR020946">
    <property type="entry name" value="Flavin_mOase-like"/>
</dbReference>
<dbReference type="Proteomes" id="UP001283361">
    <property type="component" value="Unassembled WGS sequence"/>
</dbReference>
<dbReference type="GO" id="GO:0004499">
    <property type="term" value="F:N,N-dimethylaniline monooxygenase activity"/>
    <property type="evidence" value="ECO:0007669"/>
    <property type="project" value="UniProtKB-UniRule"/>
</dbReference>
<comment type="catalytic activity">
    <reaction evidence="14">
        <text>hypotaurine + NADH + O2 + H(+) = taurine + NAD(+) + H2O</text>
        <dbReference type="Rhea" id="RHEA:74111"/>
        <dbReference type="ChEBI" id="CHEBI:15377"/>
        <dbReference type="ChEBI" id="CHEBI:15378"/>
        <dbReference type="ChEBI" id="CHEBI:15379"/>
        <dbReference type="ChEBI" id="CHEBI:57540"/>
        <dbReference type="ChEBI" id="CHEBI:57853"/>
        <dbReference type="ChEBI" id="CHEBI:57945"/>
        <dbReference type="ChEBI" id="CHEBI:507393"/>
        <dbReference type="EC" id="1.14.13.8"/>
    </reaction>
    <physiologicalReaction direction="left-to-right" evidence="14">
        <dbReference type="Rhea" id="RHEA:74112"/>
    </physiologicalReaction>
</comment>
<keyword evidence="4 18" id="KW-0285">Flavoprotein</keyword>
<dbReference type="GO" id="GO:0034899">
    <property type="term" value="F:trimethylamine monooxygenase activity"/>
    <property type="evidence" value="ECO:0007669"/>
    <property type="project" value="UniProtKB-EC"/>
</dbReference>
<keyword evidence="9" id="KW-1133">Transmembrane helix</keyword>
<comment type="cofactor">
    <cofactor evidence="1 18 19">
        <name>FAD</name>
        <dbReference type="ChEBI" id="CHEBI:57692"/>
    </cofactor>
</comment>
<evidence type="ECO:0000256" key="5">
    <source>
        <dbReference type="ARBA" id="ARBA00022692"/>
    </source>
</evidence>
<evidence type="ECO:0000256" key="4">
    <source>
        <dbReference type="ARBA" id="ARBA00022630"/>
    </source>
</evidence>
<evidence type="ECO:0000256" key="16">
    <source>
        <dbReference type="ARBA" id="ARBA00048088"/>
    </source>
</evidence>
<evidence type="ECO:0000256" key="12">
    <source>
        <dbReference type="ARBA" id="ARBA00023136"/>
    </source>
</evidence>
<comment type="function">
    <text evidence="13">Broad spectrum monooxygenase that catalyzes the oxygenation of a wide variety of nitrogen- and sulfur-containing compounds including xenobiotics. Catalyzes the S-oxygenation of hypotaurine to produce taurine, an organic osmolyte involved in cell volume regulation as well as a variety of cytoprotective and developmental processes. In vitro, catalyzes the N-oxygenation of trimethylamine (TMA) to produce trimethylamine N-oxide (TMAO) and could therefore participate to the detoxification of this compound that is generated by the action of gut microbiota from dietary precursors such as choline, choline containing compounds, betaine or L-carnitine.</text>
</comment>
<evidence type="ECO:0000256" key="18">
    <source>
        <dbReference type="PIRNR" id="PIRNR000332"/>
    </source>
</evidence>
<gene>
    <name evidence="20" type="ORF">RRG08_013047</name>
</gene>
<proteinExistence type="inferred from homology"/>
<evidence type="ECO:0000256" key="19">
    <source>
        <dbReference type="RuleBase" id="RU361177"/>
    </source>
</evidence>
<dbReference type="PIRSF" id="PIRSF000332">
    <property type="entry name" value="FMO"/>
    <property type="match status" value="1"/>
</dbReference>
<dbReference type="InterPro" id="IPR000960">
    <property type="entry name" value="Flavin_mOase"/>
</dbReference>
<dbReference type="Pfam" id="PF00743">
    <property type="entry name" value="FMO-like"/>
    <property type="match status" value="1"/>
</dbReference>
<accession>A0AAE1A0P3</accession>
<comment type="caution">
    <text evidence="20">The sequence shown here is derived from an EMBL/GenBank/DDBJ whole genome shotgun (WGS) entry which is preliminary data.</text>
</comment>
<dbReference type="AlphaFoldDB" id="A0AAE1A0P3"/>
<keyword evidence="7 18" id="KW-0274">FAD</keyword>
<keyword evidence="11 18" id="KW-0503">Monooxygenase</keyword>
<evidence type="ECO:0000256" key="13">
    <source>
        <dbReference type="ARBA" id="ARBA00045957"/>
    </source>
</evidence>
<dbReference type="InterPro" id="IPR036188">
    <property type="entry name" value="FAD/NAD-bd_sf"/>
</dbReference>
<keyword evidence="12 18" id="KW-0472">Membrane</keyword>
<keyword evidence="21" id="KW-1185">Reference proteome</keyword>
<dbReference type="GO" id="GO:0050660">
    <property type="term" value="F:flavin adenine dinucleotide binding"/>
    <property type="evidence" value="ECO:0007669"/>
    <property type="project" value="InterPro"/>
</dbReference>
<protein>
    <recommendedName>
        <fullName evidence="19">Flavin-containing monooxygenase</fullName>
        <ecNumber evidence="19">1.-.-.-</ecNumber>
    </recommendedName>
</protein>
<dbReference type="Gene3D" id="3.50.50.60">
    <property type="entry name" value="FAD/NAD(P)-binding domain"/>
    <property type="match status" value="1"/>
</dbReference>
<evidence type="ECO:0000256" key="14">
    <source>
        <dbReference type="ARBA" id="ARBA00047338"/>
    </source>
</evidence>
<comment type="catalytic activity">
    <reaction evidence="17">
        <text>N,N-dimethylaniline + NADPH + O2 + H(+) = N,N-dimethylaniline N-oxide + NADP(+) + H2O</text>
        <dbReference type="Rhea" id="RHEA:24468"/>
        <dbReference type="ChEBI" id="CHEBI:15377"/>
        <dbReference type="ChEBI" id="CHEBI:15378"/>
        <dbReference type="ChEBI" id="CHEBI:15379"/>
        <dbReference type="ChEBI" id="CHEBI:16269"/>
        <dbReference type="ChEBI" id="CHEBI:17735"/>
        <dbReference type="ChEBI" id="CHEBI:57783"/>
        <dbReference type="ChEBI" id="CHEBI:58349"/>
        <dbReference type="EC" id="1.14.13.8"/>
    </reaction>
    <physiologicalReaction direction="left-to-right" evidence="17">
        <dbReference type="Rhea" id="RHEA:24469"/>
    </physiologicalReaction>
</comment>
<keyword evidence="6 18" id="KW-0256">Endoplasmic reticulum</keyword>
<reference evidence="20" key="1">
    <citation type="journal article" date="2023" name="G3 (Bethesda)">
        <title>A reference genome for the long-term kleptoplast-retaining sea slug Elysia crispata morphotype clarki.</title>
        <authorList>
            <person name="Eastman K.E."/>
            <person name="Pendleton A.L."/>
            <person name="Shaikh M.A."/>
            <person name="Suttiyut T."/>
            <person name="Ogas R."/>
            <person name="Tomko P."/>
            <person name="Gavelis G."/>
            <person name="Widhalm J.R."/>
            <person name="Wisecaver J.H."/>
        </authorList>
    </citation>
    <scope>NUCLEOTIDE SEQUENCE</scope>
    <source>
        <strain evidence="20">ECLA1</strain>
    </source>
</reference>
<evidence type="ECO:0000256" key="10">
    <source>
        <dbReference type="ARBA" id="ARBA00023002"/>
    </source>
</evidence>
<organism evidence="20 21">
    <name type="scientific">Elysia crispata</name>
    <name type="common">lettuce slug</name>
    <dbReference type="NCBI Taxonomy" id="231223"/>
    <lineage>
        <taxon>Eukaryota</taxon>
        <taxon>Metazoa</taxon>
        <taxon>Spiralia</taxon>
        <taxon>Lophotrochozoa</taxon>
        <taxon>Mollusca</taxon>
        <taxon>Gastropoda</taxon>
        <taxon>Heterobranchia</taxon>
        <taxon>Euthyneura</taxon>
        <taxon>Panpulmonata</taxon>
        <taxon>Sacoglossa</taxon>
        <taxon>Placobranchoidea</taxon>
        <taxon>Plakobranchidae</taxon>
        <taxon>Elysia</taxon>
    </lineage>
</organism>
<name>A0AAE1A0P3_9GAST</name>
<evidence type="ECO:0000313" key="21">
    <source>
        <dbReference type="Proteomes" id="UP001283361"/>
    </source>
</evidence>
<dbReference type="InterPro" id="IPR050346">
    <property type="entry name" value="FMO-like"/>
</dbReference>